<evidence type="ECO:0000256" key="1">
    <source>
        <dbReference type="SAM" id="MobiDB-lite"/>
    </source>
</evidence>
<proteinExistence type="predicted"/>
<sequence>MRAFDLRLNLMKTMPDASEPIDPYHKWLGIPKSQQPPTHYRLLGIEPFEDNPDVIDAAASRQVAYLHQLTSGPHRRLTQKLMNEIAQARRVLMDDESRENYDAQLRDRPAENPASPKPENKIDFGTFPAIDFGEKKTRKPIDTDSFAVVTDQSSEEPAASIGDSGSPRPRGGRAPKAWWQKNDWRIHLGISAISVAIFVVYLLFWGPGSNKRFVPEGSFEQPKIQNFDDKFID</sequence>
<dbReference type="SUPFAM" id="SSF46565">
    <property type="entry name" value="Chaperone J-domain"/>
    <property type="match status" value="1"/>
</dbReference>
<keyword evidence="2" id="KW-0812">Transmembrane</keyword>
<dbReference type="AlphaFoldDB" id="A0A517LXA4"/>
<evidence type="ECO:0000313" key="3">
    <source>
        <dbReference type="EMBL" id="QDS87255.1"/>
    </source>
</evidence>
<dbReference type="Gene3D" id="1.10.287.110">
    <property type="entry name" value="DnaJ domain"/>
    <property type="match status" value="1"/>
</dbReference>
<feature type="region of interest" description="Disordered" evidence="1">
    <location>
        <begin position="150"/>
        <end position="175"/>
    </location>
</feature>
<keyword evidence="2" id="KW-1133">Transmembrane helix</keyword>
<feature type="compositionally biased region" description="Low complexity" evidence="1">
    <location>
        <begin position="160"/>
        <end position="175"/>
    </location>
</feature>
<keyword evidence="4" id="KW-1185">Reference proteome</keyword>
<accession>A0A517LXA4</accession>
<dbReference type="Proteomes" id="UP000319557">
    <property type="component" value="Chromosome"/>
</dbReference>
<evidence type="ECO:0000256" key="2">
    <source>
        <dbReference type="SAM" id="Phobius"/>
    </source>
</evidence>
<keyword evidence="2" id="KW-0472">Membrane</keyword>
<dbReference type="KEGG" id="ruv:EC9_14330"/>
<evidence type="ECO:0000313" key="4">
    <source>
        <dbReference type="Proteomes" id="UP000319557"/>
    </source>
</evidence>
<protein>
    <recommendedName>
        <fullName evidence="5">J domain-containing protein</fullName>
    </recommendedName>
</protein>
<dbReference type="EMBL" id="CP036261">
    <property type="protein sequence ID" value="QDS87255.1"/>
    <property type="molecule type" value="Genomic_DNA"/>
</dbReference>
<dbReference type="InterPro" id="IPR036869">
    <property type="entry name" value="J_dom_sf"/>
</dbReference>
<feature type="transmembrane region" description="Helical" evidence="2">
    <location>
        <begin position="186"/>
        <end position="205"/>
    </location>
</feature>
<feature type="compositionally biased region" description="Basic and acidic residues" evidence="1">
    <location>
        <begin position="93"/>
        <end position="110"/>
    </location>
</feature>
<evidence type="ECO:0008006" key="5">
    <source>
        <dbReference type="Google" id="ProtNLM"/>
    </source>
</evidence>
<organism evidence="3 4">
    <name type="scientific">Rosistilla ulvae</name>
    <dbReference type="NCBI Taxonomy" id="1930277"/>
    <lineage>
        <taxon>Bacteria</taxon>
        <taxon>Pseudomonadati</taxon>
        <taxon>Planctomycetota</taxon>
        <taxon>Planctomycetia</taxon>
        <taxon>Pirellulales</taxon>
        <taxon>Pirellulaceae</taxon>
        <taxon>Rosistilla</taxon>
    </lineage>
</organism>
<gene>
    <name evidence="3" type="ORF">EC9_14330</name>
</gene>
<name>A0A517LXA4_9BACT</name>
<feature type="region of interest" description="Disordered" evidence="1">
    <location>
        <begin position="93"/>
        <end position="126"/>
    </location>
</feature>
<reference evidence="3 4" key="1">
    <citation type="submission" date="2019-02" db="EMBL/GenBank/DDBJ databases">
        <title>Deep-cultivation of Planctomycetes and their phenomic and genomic characterization uncovers novel biology.</title>
        <authorList>
            <person name="Wiegand S."/>
            <person name="Jogler M."/>
            <person name="Boedeker C."/>
            <person name="Pinto D."/>
            <person name="Vollmers J."/>
            <person name="Rivas-Marin E."/>
            <person name="Kohn T."/>
            <person name="Peeters S.H."/>
            <person name="Heuer A."/>
            <person name="Rast P."/>
            <person name="Oberbeckmann S."/>
            <person name="Bunk B."/>
            <person name="Jeske O."/>
            <person name="Meyerdierks A."/>
            <person name="Storesund J.E."/>
            <person name="Kallscheuer N."/>
            <person name="Luecker S."/>
            <person name="Lage O.M."/>
            <person name="Pohl T."/>
            <person name="Merkel B.J."/>
            <person name="Hornburger P."/>
            <person name="Mueller R.-W."/>
            <person name="Bruemmer F."/>
            <person name="Labrenz M."/>
            <person name="Spormann A.M."/>
            <person name="Op den Camp H."/>
            <person name="Overmann J."/>
            <person name="Amann R."/>
            <person name="Jetten M.S.M."/>
            <person name="Mascher T."/>
            <person name="Medema M.H."/>
            <person name="Devos D.P."/>
            <person name="Kaster A.-K."/>
            <person name="Ovreas L."/>
            <person name="Rohde M."/>
            <person name="Galperin M.Y."/>
            <person name="Jogler C."/>
        </authorList>
    </citation>
    <scope>NUCLEOTIDE SEQUENCE [LARGE SCALE GENOMIC DNA]</scope>
    <source>
        <strain evidence="3 4">EC9</strain>
    </source>
</reference>